<evidence type="ECO:0000313" key="4">
    <source>
        <dbReference type="Proteomes" id="UP000631114"/>
    </source>
</evidence>
<organism evidence="3 4">
    <name type="scientific">Coptis chinensis</name>
    <dbReference type="NCBI Taxonomy" id="261450"/>
    <lineage>
        <taxon>Eukaryota</taxon>
        <taxon>Viridiplantae</taxon>
        <taxon>Streptophyta</taxon>
        <taxon>Embryophyta</taxon>
        <taxon>Tracheophyta</taxon>
        <taxon>Spermatophyta</taxon>
        <taxon>Magnoliopsida</taxon>
        <taxon>Ranunculales</taxon>
        <taxon>Ranunculaceae</taxon>
        <taxon>Coptidoideae</taxon>
        <taxon>Coptis</taxon>
    </lineage>
</organism>
<protein>
    <recommendedName>
        <fullName evidence="2">BAH domain-containing protein</fullName>
    </recommendedName>
</protein>
<dbReference type="SMART" id="SM00743">
    <property type="entry name" value="Agenet"/>
    <property type="match status" value="2"/>
</dbReference>
<evidence type="ECO:0000256" key="1">
    <source>
        <dbReference type="SAM" id="MobiDB-lite"/>
    </source>
</evidence>
<dbReference type="Pfam" id="PF01426">
    <property type="entry name" value="BAH"/>
    <property type="match status" value="1"/>
</dbReference>
<dbReference type="SMART" id="SM00439">
    <property type="entry name" value="BAH"/>
    <property type="match status" value="1"/>
</dbReference>
<name>A0A835I474_9MAGN</name>
<sequence length="695" mass="78313">MNGFLEWKEVFVSQEKGNRLVHYFFKDTSGNSILAVVGTERSLRHMVYVVSDEFVQLYGSQKSITSSFKWRSKREVVDWLTSSLLKQQRHSSRDFSMSPRKSLGSPDFSMSGFDASRDHLSDHTNQIASNLQSHGSDIFWSGDSWTCSKQLKHYPAFFRNGIQINVSINTLITSSLFSVTLLFIKPSVSSRVQMHSFVFVMAKEENRYLAYLEDMYEDRKGQKKVRARWFHDNREVARVVTLRNTHSREVFITPHAQVISAECVDGPATVLIPEHYEKCSAVLPNDSSAIINLCSRQFRNNKVKPFDLSRLRGYFNQKILLSLDEVEDLGQECTIKQGAKKTRSSRQRFVTSNSGLRVSAERSPVDASGPTYQNIKFGHLGMRPTAFKYVETQPWPFKVDDSVELLCQDSGIRGCWFKCTILHVSRKQLKVQYDDVQDEDGCGNLEEWIPAFRLAARDKLGMRCLGRLTVRPCPPSQDFAKVVFEIGSPVDAVWNDGWWEGVVTGIDNCENDKLQVYFPGEDIFSTFERKNLRISKDWVRSQWVDIERRPDILSAISANVSPGMKLSACSTAAKGTESGSSGISERDVPTFPKLDTVKEDKQELIGSTNCDGLAENMKTVESKKRPRIEDEGEGGLNWNEDQNEEAEDKDVNGVEDKDVNGADDKDGGKGNTEEDTVASGPQGQAEVAAIVEVVA</sequence>
<dbReference type="CDD" id="cd20405">
    <property type="entry name" value="Tudor_Agenet_AtDUF_rpt1_3"/>
    <property type="match status" value="1"/>
</dbReference>
<proteinExistence type="predicted"/>
<dbReference type="OrthoDB" id="1883212at2759"/>
<dbReference type="InterPro" id="IPR014002">
    <property type="entry name" value="Agenet_dom_plant"/>
</dbReference>
<dbReference type="InterPro" id="IPR043151">
    <property type="entry name" value="BAH_sf"/>
</dbReference>
<dbReference type="Pfam" id="PF05641">
    <property type="entry name" value="Agenet"/>
    <property type="match status" value="1"/>
</dbReference>
<dbReference type="Gene3D" id="2.30.30.490">
    <property type="match status" value="1"/>
</dbReference>
<feature type="compositionally biased region" description="Basic and acidic residues" evidence="1">
    <location>
        <begin position="649"/>
        <end position="672"/>
    </location>
</feature>
<dbReference type="InterPro" id="IPR008395">
    <property type="entry name" value="Agenet-like_dom"/>
</dbReference>
<reference evidence="3 4" key="1">
    <citation type="submission" date="2020-10" db="EMBL/GenBank/DDBJ databases">
        <title>The Coptis chinensis genome and diversification of protoberbering-type alkaloids.</title>
        <authorList>
            <person name="Wang B."/>
            <person name="Shu S."/>
            <person name="Song C."/>
            <person name="Liu Y."/>
        </authorList>
    </citation>
    <scope>NUCLEOTIDE SEQUENCE [LARGE SCALE GENOMIC DNA]</scope>
    <source>
        <strain evidence="3">HL-2020</strain>
        <tissue evidence="3">Leaf</tissue>
    </source>
</reference>
<keyword evidence="4" id="KW-1185">Reference proteome</keyword>
<dbReference type="GO" id="GO:0003682">
    <property type="term" value="F:chromatin binding"/>
    <property type="evidence" value="ECO:0007669"/>
    <property type="project" value="InterPro"/>
</dbReference>
<dbReference type="AlphaFoldDB" id="A0A835I474"/>
<dbReference type="PANTHER" id="PTHR31917">
    <property type="entry name" value="AGENET DOMAIN-CONTAINING PROTEIN-RELATED"/>
    <property type="match status" value="1"/>
</dbReference>
<dbReference type="PROSITE" id="PS51038">
    <property type="entry name" value="BAH"/>
    <property type="match status" value="1"/>
</dbReference>
<comment type="caution">
    <text evidence="3">The sequence shown here is derived from an EMBL/GenBank/DDBJ whole genome shotgun (WGS) entry which is preliminary data.</text>
</comment>
<feature type="domain" description="BAH" evidence="2">
    <location>
        <begin position="190"/>
        <end position="309"/>
    </location>
</feature>
<dbReference type="Proteomes" id="UP000631114">
    <property type="component" value="Unassembled WGS sequence"/>
</dbReference>
<gene>
    <name evidence="3" type="ORF">IFM89_021850</name>
</gene>
<dbReference type="InterPro" id="IPR001025">
    <property type="entry name" value="BAH_dom"/>
</dbReference>
<feature type="region of interest" description="Disordered" evidence="1">
    <location>
        <begin position="571"/>
        <end position="685"/>
    </location>
</feature>
<evidence type="ECO:0000313" key="3">
    <source>
        <dbReference type="EMBL" id="KAF9610289.1"/>
    </source>
</evidence>
<feature type="compositionally biased region" description="Basic and acidic residues" evidence="1">
    <location>
        <begin position="618"/>
        <end position="629"/>
    </location>
</feature>
<evidence type="ECO:0000259" key="2">
    <source>
        <dbReference type="PROSITE" id="PS51038"/>
    </source>
</evidence>
<dbReference type="PANTHER" id="PTHR31917:SF101">
    <property type="entry name" value="OS07G0607300 PROTEIN"/>
    <property type="match status" value="1"/>
</dbReference>
<accession>A0A835I474</accession>
<dbReference type="EMBL" id="JADFTS010000004">
    <property type="protein sequence ID" value="KAF9610289.1"/>
    <property type="molecule type" value="Genomic_DNA"/>
</dbReference>